<dbReference type="EMBL" id="RBIM01000001">
    <property type="protein sequence ID" value="RKR03995.1"/>
    <property type="molecule type" value="Genomic_DNA"/>
</dbReference>
<keyword evidence="5" id="KW-1003">Cell membrane</keyword>
<feature type="transmembrane region" description="Helical" evidence="5">
    <location>
        <begin position="94"/>
        <end position="113"/>
    </location>
</feature>
<reference evidence="6 7" key="1">
    <citation type="submission" date="2018-10" db="EMBL/GenBank/DDBJ databases">
        <title>Genomic Encyclopedia of Type Strains, Phase IV (KMG-IV): sequencing the most valuable type-strain genomes for metagenomic binning, comparative biology and taxonomic classification.</title>
        <authorList>
            <person name="Goeker M."/>
        </authorList>
    </citation>
    <scope>NUCLEOTIDE SEQUENCE [LARGE SCALE GENOMIC DNA]</scope>
    <source>
        <strain evidence="6 7">DSM 4734</strain>
    </source>
</reference>
<evidence type="ECO:0000256" key="1">
    <source>
        <dbReference type="ARBA" id="ARBA00004141"/>
    </source>
</evidence>
<evidence type="ECO:0000313" key="7">
    <source>
        <dbReference type="Proteomes" id="UP000273675"/>
    </source>
</evidence>
<comment type="subcellular location">
    <subcellularLocation>
        <location evidence="5">Cell membrane</location>
        <topology evidence="5">Multi-pass membrane protein</topology>
    </subcellularLocation>
    <subcellularLocation>
        <location evidence="1">Membrane</location>
        <topology evidence="1">Multi-pass membrane protein</topology>
    </subcellularLocation>
</comment>
<dbReference type="OrthoDB" id="8478323at2"/>
<feature type="transmembrane region" description="Helical" evidence="5">
    <location>
        <begin position="225"/>
        <end position="244"/>
    </location>
</feature>
<keyword evidence="4 5" id="KW-0472">Membrane</keyword>
<dbReference type="Pfam" id="PF01925">
    <property type="entry name" value="TauE"/>
    <property type="match status" value="1"/>
</dbReference>
<feature type="transmembrane region" description="Helical" evidence="5">
    <location>
        <begin position="125"/>
        <end position="144"/>
    </location>
</feature>
<dbReference type="RefSeq" id="WP_121209845.1">
    <property type="nucleotide sequence ID" value="NZ_RBIM01000001.1"/>
</dbReference>
<gene>
    <name evidence="6" type="ORF">C7435_0438</name>
</gene>
<feature type="transmembrane region" description="Helical" evidence="5">
    <location>
        <begin position="26"/>
        <end position="48"/>
    </location>
</feature>
<name>A0A495DM63_9PROT</name>
<feature type="transmembrane region" description="Helical" evidence="5">
    <location>
        <begin position="69"/>
        <end position="88"/>
    </location>
</feature>
<keyword evidence="2 5" id="KW-0812">Transmembrane</keyword>
<feature type="transmembrane region" description="Helical" evidence="5">
    <location>
        <begin position="192"/>
        <end position="213"/>
    </location>
</feature>
<evidence type="ECO:0000256" key="5">
    <source>
        <dbReference type="RuleBase" id="RU363041"/>
    </source>
</evidence>
<keyword evidence="3 5" id="KW-1133">Transmembrane helix</keyword>
<comment type="similarity">
    <text evidence="5">Belongs to the 4-toluene sulfonate uptake permease (TSUP) (TC 2.A.102) family.</text>
</comment>
<proteinExistence type="inferred from homology"/>
<sequence>MIAAFILLATFITAFISGVFGMAGGLILMGALALVLPVASAMVVHGVIQSVSNGWRAILHLKWIDWRILAIYLAGSAGAAGLLAFASFELSKPWLFIILGLVPAVIWLPKHILHLDAAKPHHAVACGFVVTGLNVVAGVSGPLLDVFFADTQSDRRSIVATKAATQVVSHGVKIAYYILPALTAASLPQAQWLLVAAPLAILGTTAGARFLALMSDVQFRKWTKWIVSVIGAIYVLRGALLLIGGSA</sequence>
<organism evidence="6 7">
    <name type="scientific">Maricaulis maris</name>
    <dbReference type="NCBI Taxonomy" id="74318"/>
    <lineage>
        <taxon>Bacteria</taxon>
        <taxon>Pseudomonadati</taxon>
        <taxon>Pseudomonadota</taxon>
        <taxon>Alphaproteobacteria</taxon>
        <taxon>Maricaulales</taxon>
        <taxon>Maricaulaceae</taxon>
        <taxon>Maricaulis</taxon>
    </lineage>
</organism>
<comment type="caution">
    <text evidence="6">The sequence shown here is derived from an EMBL/GenBank/DDBJ whole genome shotgun (WGS) entry which is preliminary data.</text>
</comment>
<evidence type="ECO:0000256" key="2">
    <source>
        <dbReference type="ARBA" id="ARBA00022692"/>
    </source>
</evidence>
<accession>A0A495DM63</accession>
<evidence type="ECO:0000313" key="6">
    <source>
        <dbReference type="EMBL" id="RKR03995.1"/>
    </source>
</evidence>
<evidence type="ECO:0000256" key="4">
    <source>
        <dbReference type="ARBA" id="ARBA00023136"/>
    </source>
</evidence>
<protein>
    <recommendedName>
        <fullName evidence="5">Probable membrane transporter protein</fullName>
    </recommendedName>
</protein>
<dbReference type="GO" id="GO:0005886">
    <property type="term" value="C:plasma membrane"/>
    <property type="evidence" value="ECO:0007669"/>
    <property type="project" value="UniProtKB-SubCell"/>
</dbReference>
<dbReference type="InterPro" id="IPR002781">
    <property type="entry name" value="TM_pro_TauE-like"/>
</dbReference>
<dbReference type="Proteomes" id="UP000273675">
    <property type="component" value="Unassembled WGS sequence"/>
</dbReference>
<dbReference type="AlphaFoldDB" id="A0A495DM63"/>
<evidence type="ECO:0000256" key="3">
    <source>
        <dbReference type="ARBA" id="ARBA00022989"/>
    </source>
</evidence>